<evidence type="ECO:0000313" key="9">
    <source>
        <dbReference type="Proteomes" id="UP000535415"/>
    </source>
</evidence>
<keyword evidence="9" id="KW-1185">Reference proteome</keyword>
<evidence type="ECO:0000256" key="6">
    <source>
        <dbReference type="SAM" id="Phobius"/>
    </source>
</evidence>
<dbReference type="EMBL" id="JACIJM010000018">
    <property type="protein sequence ID" value="MBB5723988.1"/>
    <property type="molecule type" value="Genomic_DNA"/>
</dbReference>
<comment type="caution">
    <text evidence="8">The sequence shown here is derived from an EMBL/GenBank/DDBJ whole genome shotgun (WGS) entry which is preliminary data.</text>
</comment>
<reference evidence="8 9" key="1">
    <citation type="submission" date="2020-08" db="EMBL/GenBank/DDBJ databases">
        <title>Genomic Encyclopedia of Type Strains, Phase IV (KMG-IV): sequencing the most valuable type-strain genomes for metagenomic binning, comparative biology and taxonomic classification.</title>
        <authorList>
            <person name="Goeker M."/>
        </authorList>
    </citation>
    <scope>NUCLEOTIDE SEQUENCE [LARGE SCALE GENOMIC DNA]</scope>
    <source>
        <strain evidence="8 9">DSM 101064</strain>
    </source>
</reference>
<evidence type="ECO:0000256" key="4">
    <source>
        <dbReference type="ARBA" id="ARBA00022989"/>
    </source>
</evidence>
<keyword evidence="4 6" id="KW-1133">Transmembrane helix</keyword>
<keyword evidence="5 6" id="KW-0472">Membrane</keyword>
<protein>
    <recommendedName>
        <fullName evidence="7">Cardiolipin synthase N-terminal domain-containing protein</fullName>
    </recommendedName>
</protein>
<proteinExistence type="predicted"/>
<dbReference type="AlphaFoldDB" id="A0A7W9BNX7"/>
<dbReference type="Pfam" id="PF13396">
    <property type="entry name" value="PLDc_N"/>
    <property type="match status" value="1"/>
</dbReference>
<dbReference type="RefSeq" id="WP_183531093.1">
    <property type="nucleotide sequence ID" value="NZ_JACIJM010000018.1"/>
</dbReference>
<evidence type="ECO:0000256" key="2">
    <source>
        <dbReference type="ARBA" id="ARBA00022475"/>
    </source>
</evidence>
<feature type="domain" description="Cardiolipin synthase N-terminal" evidence="7">
    <location>
        <begin position="13"/>
        <end position="55"/>
    </location>
</feature>
<organism evidence="8 9">
    <name type="scientific">Yoonia ponticola</name>
    <dbReference type="NCBI Taxonomy" id="1524255"/>
    <lineage>
        <taxon>Bacteria</taxon>
        <taxon>Pseudomonadati</taxon>
        <taxon>Pseudomonadota</taxon>
        <taxon>Alphaproteobacteria</taxon>
        <taxon>Rhodobacterales</taxon>
        <taxon>Paracoccaceae</taxon>
        <taxon>Yoonia</taxon>
    </lineage>
</organism>
<name>A0A7W9BNX7_9RHOB</name>
<dbReference type="GO" id="GO:0005886">
    <property type="term" value="C:plasma membrane"/>
    <property type="evidence" value="ECO:0007669"/>
    <property type="project" value="UniProtKB-SubCell"/>
</dbReference>
<gene>
    <name evidence="8" type="ORF">FHS72_003636</name>
</gene>
<evidence type="ECO:0000259" key="7">
    <source>
        <dbReference type="Pfam" id="PF13396"/>
    </source>
</evidence>
<evidence type="ECO:0000313" key="8">
    <source>
        <dbReference type="EMBL" id="MBB5723988.1"/>
    </source>
</evidence>
<feature type="transmembrane region" description="Helical" evidence="6">
    <location>
        <begin position="6"/>
        <end position="26"/>
    </location>
</feature>
<accession>A0A7W9BNX7</accession>
<dbReference type="InterPro" id="IPR027379">
    <property type="entry name" value="CLS_N"/>
</dbReference>
<evidence type="ECO:0000256" key="3">
    <source>
        <dbReference type="ARBA" id="ARBA00022692"/>
    </source>
</evidence>
<keyword evidence="3 6" id="KW-0812">Transmembrane</keyword>
<sequence length="62" mass="6428">MEYAGIGGLIVLALNIWAIISILSSSATTGAKVLWTLLVLVLPILGFIIWFLAGPKSGATTA</sequence>
<comment type="subcellular location">
    <subcellularLocation>
        <location evidence="1">Cell membrane</location>
        <topology evidence="1">Multi-pass membrane protein</topology>
    </subcellularLocation>
</comment>
<evidence type="ECO:0000256" key="5">
    <source>
        <dbReference type="ARBA" id="ARBA00023136"/>
    </source>
</evidence>
<evidence type="ECO:0000256" key="1">
    <source>
        <dbReference type="ARBA" id="ARBA00004651"/>
    </source>
</evidence>
<dbReference type="Proteomes" id="UP000535415">
    <property type="component" value="Unassembled WGS sequence"/>
</dbReference>
<keyword evidence="2" id="KW-1003">Cell membrane</keyword>
<feature type="transmembrane region" description="Helical" evidence="6">
    <location>
        <begin position="33"/>
        <end position="53"/>
    </location>
</feature>